<dbReference type="InterPro" id="IPR008138">
    <property type="entry name" value="SapB_2"/>
</dbReference>
<dbReference type="EMBL" id="BT003256">
    <property type="protein sequence ID" value="AAO25013.1"/>
    <property type="molecule type" value="mRNA"/>
</dbReference>
<dbReference type="VEuPathDB" id="VectorBase:FBgn0000416"/>
<evidence type="ECO:0000313" key="8">
    <source>
        <dbReference type="EMBL" id="AAO25013.1"/>
    </source>
</evidence>
<evidence type="ECO:0000256" key="5">
    <source>
        <dbReference type="ARBA" id="ARBA00023157"/>
    </source>
</evidence>
<dbReference type="InterPro" id="IPR008139">
    <property type="entry name" value="SaposinB_dom"/>
</dbReference>
<dbReference type="PRINTS" id="PR01797">
    <property type="entry name" value="SAPOSIN"/>
</dbReference>
<dbReference type="GO" id="GO:0016020">
    <property type="term" value="C:membrane"/>
    <property type="evidence" value="ECO:0007669"/>
    <property type="project" value="GOC"/>
</dbReference>
<dbReference type="GO" id="GO:0045169">
    <property type="term" value="C:fusome"/>
    <property type="evidence" value="ECO:0000314"/>
    <property type="project" value="FlyBase"/>
</dbReference>
<evidence type="ECO:0000256" key="3">
    <source>
        <dbReference type="ARBA" id="ARBA00022729"/>
    </source>
</evidence>
<evidence type="ECO:0000259" key="7">
    <source>
        <dbReference type="PROSITE" id="PS50015"/>
    </source>
</evidence>
<name>Q86PA4_DROME</name>
<comment type="subcellular location">
    <subcellularLocation>
        <location evidence="1">Secreted</location>
    </subcellularLocation>
</comment>
<dbReference type="AlphaFoldDB" id="Q86PA4"/>
<keyword evidence="2" id="KW-0964">Secreted</keyword>
<proteinExistence type="evidence at transcript level"/>
<dbReference type="PANTHER" id="PTHR11480:SF3">
    <property type="entry name" value="BCDNA.GH08312"/>
    <property type="match status" value="1"/>
</dbReference>
<evidence type="ECO:0000313" key="9">
    <source>
        <dbReference type="FlyBase" id="FBgn0000416"/>
    </source>
</evidence>
<dbReference type="PANTHER" id="PTHR11480">
    <property type="entry name" value="SAPOSIN-RELATED"/>
    <property type="match status" value="1"/>
</dbReference>
<dbReference type="GO" id="GO:0005764">
    <property type="term" value="C:lysosome"/>
    <property type="evidence" value="ECO:0007669"/>
    <property type="project" value="InterPro"/>
</dbReference>
<dbReference type="ExpressionAtlas" id="Q86PA4">
    <property type="expression patterns" value="baseline and differential"/>
</dbReference>
<dbReference type="Bgee" id="FBgn0000416">
    <property type="expression patterns" value="Expressed in embryonic/larval hemocyte (Drosophila) and 276 other cell types or tissues"/>
</dbReference>
<dbReference type="Pfam" id="PF03489">
    <property type="entry name" value="SapB_2"/>
    <property type="match status" value="2"/>
</dbReference>
<evidence type="ECO:0000256" key="6">
    <source>
        <dbReference type="ARBA" id="ARBA00023180"/>
    </source>
</evidence>
<dbReference type="SMART" id="SM00741">
    <property type="entry name" value="SapB"/>
    <property type="match status" value="3"/>
</dbReference>
<dbReference type="InterPro" id="IPR011001">
    <property type="entry name" value="Saposin-like"/>
</dbReference>
<keyword evidence="5" id="KW-1015">Disulfide bond</keyword>
<evidence type="ECO:0000256" key="1">
    <source>
        <dbReference type="ARBA" id="ARBA00004613"/>
    </source>
</evidence>
<keyword evidence="4" id="KW-0677">Repeat</keyword>
<dbReference type="FunFam" id="1.10.225.10:FF:000002">
    <property type="entry name" value="prosaposin isoform X2"/>
    <property type="match status" value="1"/>
</dbReference>
<dbReference type="PeptideAtlas" id="Q86PA4"/>
<dbReference type="Gene3D" id="1.10.225.10">
    <property type="entry name" value="Saposin-like"/>
    <property type="match status" value="4"/>
</dbReference>
<feature type="domain" description="Saposin B-type" evidence="7">
    <location>
        <begin position="136"/>
        <end position="216"/>
    </location>
</feature>
<dbReference type="InterPro" id="IPR051428">
    <property type="entry name" value="Sphingo_Act-Surfact_Prot"/>
</dbReference>
<dbReference type="GO" id="GO:0005576">
    <property type="term" value="C:extracellular region"/>
    <property type="evidence" value="ECO:0007669"/>
    <property type="project" value="UniProtKB-SubCell"/>
</dbReference>
<sequence length="316" mass="35274">MQPNQLSCGNCNLLSRLMHSKFAATDRDDMVETMLHMCGSLSSFSDACANIVLTYFNDIYDRMRKPMNTKCHKVIDKYGDKIADLLLKEMDPKLICTELGMCILADLDDLEVDEALKYDVIALPRQDNKLSSSIKEPPTCVLCEFIMTKLDADLKNKTEQDDIKRAIEAVCNRLPATVRKQCDTFVDGYASAVLKLLSDVPPKQVCQKLQLCFSVAVTDEVLECGVCHGVTQALLPFLREKKDNVSEVTALQMTSVGCENLPAKYYKICSEMISIYGSSIKNLAKRPYIDQSHICAEIGKCFESEKSSLAFARISA</sequence>
<feature type="domain" description="Saposin B-type" evidence="7">
    <location>
        <begin position="4"/>
        <end position="106"/>
    </location>
</feature>
<reference evidence="8" key="1">
    <citation type="submission" date="2003-01" db="EMBL/GenBank/DDBJ databases">
        <authorList>
            <person name="Stapleton M."/>
            <person name="Brokstein P."/>
            <person name="Hong L."/>
            <person name="Agbayani A."/>
            <person name="Carlson J."/>
            <person name="Champe M."/>
            <person name="Chavez C."/>
            <person name="Dorsett V."/>
            <person name="Dresnek D."/>
            <person name="Farfan D."/>
            <person name="Frise E."/>
            <person name="George R."/>
            <person name="Gonzalez M."/>
            <person name="Guarin H."/>
            <person name="Kronmiller B."/>
            <person name="Li P."/>
            <person name="Liao G."/>
            <person name="Miranda A."/>
            <person name="Mungall C.J."/>
            <person name="Nunoo J."/>
            <person name="Pacleb J."/>
            <person name="Paragas V."/>
            <person name="Park S."/>
            <person name="Patel S."/>
            <person name="Phouanenavong S."/>
            <person name="Wan K."/>
            <person name="Yu C."/>
            <person name="Lewis S.E."/>
            <person name="Rubin G.M."/>
            <person name="Celniker S."/>
        </authorList>
    </citation>
    <scope>NUCLEOTIDE SEQUENCE</scope>
    <source>
        <strain evidence="8">Berkeley</strain>
    </source>
</reference>
<feature type="domain" description="Saposin B-type" evidence="7">
    <location>
        <begin position="220"/>
        <end position="305"/>
    </location>
</feature>
<dbReference type="FlyBase" id="FBgn0000416">
    <property type="gene designation" value="Sap-r"/>
</dbReference>
<dbReference type="SUPFAM" id="SSF47862">
    <property type="entry name" value="Saposin"/>
    <property type="match status" value="3"/>
</dbReference>
<dbReference type="GO" id="GO:0006665">
    <property type="term" value="P:sphingolipid metabolic process"/>
    <property type="evidence" value="ECO:0007669"/>
    <property type="project" value="InterPro"/>
</dbReference>
<dbReference type="OrthoDB" id="69496at2759"/>
<dbReference type="InterPro" id="IPR007856">
    <property type="entry name" value="SapB_1"/>
</dbReference>
<keyword evidence="6" id="KW-0325">Glycoprotein</keyword>
<dbReference type="AGR" id="FB:FBgn0000416"/>
<accession>Q86PA4</accession>
<dbReference type="Pfam" id="PF05184">
    <property type="entry name" value="SapB_1"/>
    <property type="match status" value="1"/>
</dbReference>
<dbReference type="InterPro" id="IPR008373">
    <property type="entry name" value="Saposin"/>
</dbReference>
<dbReference type="PROSITE" id="PS50015">
    <property type="entry name" value="SAP_B"/>
    <property type="match status" value="3"/>
</dbReference>
<keyword evidence="3" id="KW-0732">Signal</keyword>
<evidence type="ECO:0000256" key="2">
    <source>
        <dbReference type="ARBA" id="ARBA00022525"/>
    </source>
</evidence>
<evidence type="ECO:0000256" key="4">
    <source>
        <dbReference type="ARBA" id="ARBA00022737"/>
    </source>
</evidence>
<gene>
    <name evidence="8 9" type="primary">Sap-r</name>
    <name evidence="9" type="ORF">CG12070</name>
</gene>
<protein>
    <submittedName>
        <fullName evidence="8">LD25144p</fullName>
    </submittedName>
</protein>
<organism evidence="8">
    <name type="scientific">Drosophila melanogaster</name>
    <name type="common">Fruit fly</name>
    <dbReference type="NCBI Taxonomy" id="7227"/>
    <lineage>
        <taxon>Eukaryota</taxon>
        <taxon>Metazoa</taxon>
        <taxon>Ecdysozoa</taxon>
        <taxon>Arthropoda</taxon>
        <taxon>Hexapoda</taxon>
        <taxon>Insecta</taxon>
        <taxon>Pterygota</taxon>
        <taxon>Neoptera</taxon>
        <taxon>Endopterygota</taxon>
        <taxon>Diptera</taxon>
        <taxon>Brachycera</taxon>
        <taxon>Muscomorpha</taxon>
        <taxon>Ephydroidea</taxon>
        <taxon>Drosophilidae</taxon>
        <taxon>Drosophila</taxon>
        <taxon>Sophophora</taxon>
    </lineage>
</organism>